<dbReference type="InterPro" id="IPR009081">
    <property type="entry name" value="PP-bd_ACP"/>
</dbReference>
<dbReference type="CDD" id="cd05930">
    <property type="entry name" value="A_NRPS"/>
    <property type="match status" value="1"/>
</dbReference>
<dbReference type="FunFam" id="1.10.1200.10:FF:000005">
    <property type="entry name" value="Nonribosomal peptide synthetase 1"/>
    <property type="match status" value="1"/>
</dbReference>
<dbReference type="FunFam" id="3.40.50.980:FF:000001">
    <property type="entry name" value="Non-ribosomal peptide synthetase"/>
    <property type="match status" value="1"/>
</dbReference>
<dbReference type="Pfam" id="PF00550">
    <property type="entry name" value="PP-binding"/>
    <property type="match status" value="1"/>
</dbReference>
<dbReference type="InterPro" id="IPR010071">
    <property type="entry name" value="AA_adenyl_dom"/>
</dbReference>
<dbReference type="InterPro" id="IPR020845">
    <property type="entry name" value="AMP-binding_CS"/>
</dbReference>
<dbReference type="Pfam" id="PF00501">
    <property type="entry name" value="AMP-binding"/>
    <property type="match status" value="2"/>
</dbReference>
<dbReference type="PROSITE" id="PS50075">
    <property type="entry name" value="CARRIER"/>
    <property type="match status" value="1"/>
</dbReference>
<dbReference type="PANTHER" id="PTHR45527:SF1">
    <property type="entry name" value="FATTY ACID SYNTHASE"/>
    <property type="match status" value="1"/>
</dbReference>
<dbReference type="Pfam" id="PF13193">
    <property type="entry name" value="AMP-binding_C"/>
    <property type="match status" value="1"/>
</dbReference>
<evidence type="ECO:0000259" key="5">
    <source>
        <dbReference type="PROSITE" id="PS50075"/>
    </source>
</evidence>
<keyword evidence="3" id="KW-0596">Phosphopantetheine</keyword>
<proteinExistence type="inferred from homology"/>
<dbReference type="InterPro" id="IPR000873">
    <property type="entry name" value="AMP-dep_synth/lig_dom"/>
</dbReference>
<dbReference type="PROSITE" id="PS00012">
    <property type="entry name" value="PHOSPHOPANTETHEINE"/>
    <property type="match status" value="1"/>
</dbReference>
<name>A0AA41HFD5_9BURK</name>
<gene>
    <name evidence="6" type="ORF">KVP70_32890</name>
</gene>
<sequence>PTLIEFDTRARLDGFLSTLQTVVDRHDILRTAVLWDGLAEPVQVVWRRAPLTVEEVELDAADGAIAEQLAQRYDSHNYRLDVRQAPLMRGFISADRANRRWLLQLLSHHMALDHTTLEILIEEIRVIQQGMAAQLPPALPFRNFVAQARLGVSQQEHEAFFAGMLADIDEPTAPYGLLDVQGDGGRIEEIKQELPSDLAARMRAQARGQGVSAASLIHLAWGQVLAKLSGRQQVVFGTVLFGRMQGGVGSDRGLGMFINTLPVRVNVDHKGVAQSVRDTHALLTQLLRHEHASLALAQRCSAVQAPLPLFSSLLNYRHSAVAEEVITEQASAAWDGVEVVSGKERTNFPLTLSVDDLGAGFRLTAQVDRSVSAARVCGYMQAALEGLVAALETAPETGLCTIDPLPAAERQLLLAGWNATQRELAQDLCVHELFEQQVLRTPDTPAVTHDGQVHTYAQLNARANQLARHLRALGVAPEARVAICAGRGLELVVAMLATLKAGGCYVPLDPAYPQERLAYMLADSAPLAVLYDASGRAALAGMAGELPCVELDDAGAQWRDQAGDNLDRLALTADNLAYVIYTSGSTGVPKGVANTGVGLRNRLLWAVRDIFEQAPVTAFKTSIGFVDSVSEVLQTLLAGGTLAVFDHDLGRDVERMAARIAQGDISHLTLVPSLLEALLAADAGALGALKTLVSSGARLSRDLIARTLAACPRVRLYNFYGSSEANGDSTFHACVAADADAVDRSPIGRPIANTQVYILDARRQPVPLGVAGELYIGGAGLARGYLNLPEMTAERFVADPFAGAPEARMYRTGDLARHLADGTIEYLGRNDFQVKIRGVRVELGEIETKLSACADVREAVVLAREDQPGDQRLVAYVVAREGAQLEIAALSEELARGLSDFMVPSAFVVLEALPLTPNGKLDRKALPAPQGQAYVTHGYEAPQGEIEETLAAIWAELLKLERVGRHDNFFQLGGHSLLAVALIERMRRAGVQTDVRTLFGTPTIAALAAGGGAGDVLVPANGIVDGCAAITPDMLPLVQLSQQEIDGIVAAVPGGAANIQDIYPLAPLQEGILFHHMMQGEGDAYLLPTLIEFDTRARLDGFLATLQVVIDRHDILRTAMLWDGLAEPVQVVWRRAPLSVEEVVFDAANGDIAEQLGAAYDPRHYRVDVQVAPLLRAFLCEDRVNGRWLLQLLTHHLAIDHTALDILVEEIRMIQQDRAAELAPALPFRNFVAQARLGVSVAEHEAFFTRMLSDIDEPSAPYGLLDVQGGVAELDDARLTLPHALAETLRAQARTLGVSVASLMHLAWAQVLSKLTGRQDVVFGTVLFGRMQGGSDSGRVLGMFINTLPVRISIGEQGVAGGVRGTHALLTQLLRHEHAPLALAQRCSAVRAPLPLFSSLLNYRHSAVTSAGVDDRENDGGVWDGIEVRAGKERSNYPLTLSVDDLGAGFVLTAQVDRSVSAGRVCAYMQTALEQLAAALEGAPETSLLSLQVLPVAERQQVLAAWNATETPYARELCVHELFERHAELRPEATALVCGDLEVSYADLNRQANQLARHLRGLGAGADVRVAICSGRGIEMVLAMLATLKAGGCYVPLDPAYPAERL</sequence>
<dbReference type="FunFam" id="3.30.300.30:FF:000010">
    <property type="entry name" value="Enterobactin synthetase component F"/>
    <property type="match status" value="1"/>
</dbReference>
<dbReference type="PANTHER" id="PTHR45527">
    <property type="entry name" value="NONRIBOSOMAL PEPTIDE SYNTHETASE"/>
    <property type="match status" value="1"/>
</dbReference>
<feature type="non-terminal residue" evidence="6">
    <location>
        <position position="1606"/>
    </location>
</feature>
<dbReference type="GO" id="GO:0003824">
    <property type="term" value="F:catalytic activity"/>
    <property type="evidence" value="ECO:0007669"/>
    <property type="project" value="InterPro"/>
</dbReference>
<dbReference type="GO" id="GO:0031177">
    <property type="term" value="F:phosphopantetheine binding"/>
    <property type="evidence" value="ECO:0007669"/>
    <property type="project" value="TreeGrafter"/>
</dbReference>
<dbReference type="RefSeq" id="WP_217946639.1">
    <property type="nucleotide sequence ID" value="NZ_JAHTGR010000059.1"/>
</dbReference>
<dbReference type="InterPro" id="IPR006162">
    <property type="entry name" value="Ppantetheine_attach_site"/>
</dbReference>
<dbReference type="GO" id="GO:0043041">
    <property type="term" value="P:amino acid activation for nonribosomal peptide biosynthetic process"/>
    <property type="evidence" value="ECO:0007669"/>
    <property type="project" value="TreeGrafter"/>
</dbReference>
<evidence type="ECO:0000313" key="7">
    <source>
        <dbReference type="Proteomes" id="UP001155901"/>
    </source>
</evidence>
<dbReference type="FunFam" id="2.30.38.10:FF:000001">
    <property type="entry name" value="Non-ribosomal peptide synthetase PvdI"/>
    <property type="match status" value="1"/>
</dbReference>
<dbReference type="InterPro" id="IPR001242">
    <property type="entry name" value="Condensation_dom"/>
</dbReference>
<evidence type="ECO:0000313" key="6">
    <source>
        <dbReference type="EMBL" id="MBV6325711.1"/>
    </source>
</evidence>
<dbReference type="Proteomes" id="UP001155901">
    <property type="component" value="Unassembled WGS sequence"/>
</dbReference>
<reference evidence="6" key="1">
    <citation type="submission" date="2021-07" db="EMBL/GenBank/DDBJ databases">
        <title>Characterization of violacein-producing bacteria and related species.</title>
        <authorList>
            <person name="Wilson H.S."/>
            <person name="De Leon M.E."/>
        </authorList>
    </citation>
    <scope>NUCLEOTIDE SEQUENCE</scope>
    <source>
        <strain evidence="6">HSC-15S17</strain>
    </source>
</reference>
<dbReference type="NCBIfam" id="TIGR01733">
    <property type="entry name" value="AA-adenyl-dom"/>
    <property type="match status" value="1"/>
</dbReference>
<dbReference type="CDD" id="cd19544">
    <property type="entry name" value="E-C_NRPS"/>
    <property type="match status" value="2"/>
</dbReference>
<dbReference type="Pfam" id="PF00668">
    <property type="entry name" value="Condensation"/>
    <property type="match status" value="2"/>
</dbReference>
<dbReference type="EMBL" id="JAHTGR010000059">
    <property type="protein sequence ID" value="MBV6325711.1"/>
    <property type="molecule type" value="Genomic_DNA"/>
</dbReference>
<accession>A0AA41HFD5</accession>
<evidence type="ECO:0000256" key="1">
    <source>
        <dbReference type="ARBA" id="ARBA00001957"/>
    </source>
</evidence>
<dbReference type="GO" id="GO:0005737">
    <property type="term" value="C:cytoplasm"/>
    <property type="evidence" value="ECO:0007669"/>
    <property type="project" value="TreeGrafter"/>
</dbReference>
<comment type="cofactor">
    <cofactor evidence="1">
        <name>pantetheine 4'-phosphate</name>
        <dbReference type="ChEBI" id="CHEBI:47942"/>
    </cofactor>
</comment>
<feature type="domain" description="Carrier" evidence="5">
    <location>
        <begin position="941"/>
        <end position="1015"/>
    </location>
</feature>
<dbReference type="InterPro" id="IPR025110">
    <property type="entry name" value="AMP-bd_C"/>
</dbReference>
<comment type="similarity">
    <text evidence="2">Belongs to the ATP-dependent AMP-binding enzyme family.</text>
</comment>
<evidence type="ECO:0000256" key="3">
    <source>
        <dbReference type="ARBA" id="ARBA00022450"/>
    </source>
</evidence>
<dbReference type="GO" id="GO:0044550">
    <property type="term" value="P:secondary metabolite biosynthetic process"/>
    <property type="evidence" value="ECO:0007669"/>
    <property type="project" value="TreeGrafter"/>
</dbReference>
<keyword evidence="4" id="KW-0597">Phosphoprotein</keyword>
<evidence type="ECO:0000256" key="4">
    <source>
        <dbReference type="ARBA" id="ARBA00022553"/>
    </source>
</evidence>
<organism evidence="6 7">
    <name type="scientific">Duganella violaceipulchra</name>
    <dbReference type="NCBI Taxonomy" id="2849652"/>
    <lineage>
        <taxon>Bacteria</taxon>
        <taxon>Pseudomonadati</taxon>
        <taxon>Pseudomonadota</taxon>
        <taxon>Betaproteobacteria</taxon>
        <taxon>Burkholderiales</taxon>
        <taxon>Oxalobacteraceae</taxon>
        <taxon>Telluria group</taxon>
        <taxon>Duganella</taxon>
    </lineage>
</organism>
<comment type="caution">
    <text evidence="6">The sequence shown here is derived from an EMBL/GenBank/DDBJ whole genome shotgun (WGS) entry which is preliminary data.</text>
</comment>
<dbReference type="PROSITE" id="PS00455">
    <property type="entry name" value="AMP_BINDING"/>
    <property type="match status" value="1"/>
</dbReference>
<protein>
    <submittedName>
        <fullName evidence="6">Amino acid adenylation domain-containing protein</fullName>
    </submittedName>
</protein>
<evidence type="ECO:0000256" key="2">
    <source>
        <dbReference type="ARBA" id="ARBA00006432"/>
    </source>
</evidence>
<feature type="non-terminal residue" evidence="6">
    <location>
        <position position="1"/>
    </location>
</feature>